<feature type="domain" description="4Fe-4S ferredoxin-type" evidence="8">
    <location>
        <begin position="532"/>
        <end position="563"/>
    </location>
</feature>
<dbReference type="Pfam" id="PF02754">
    <property type="entry name" value="CCG"/>
    <property type="match status" value="1"/>
</dbReference>
<dbReference type="Gene3D" id="3.30.43.10">
    <property type="entry name" value="Uridine Diphospho-n-acetylenolpyruvylglucosamine Reductase, domain 2"/>
    <property type="match status" value="1"/>
</dbReference>
<organism evidence="10">
    <name type="scientific">uncultured Dysgonomonas sp</name>
    <dbReference type="NCBI Taxonomy" id="206096"/>
    <lineage>
        <taxon>Bacteria</taxon>
        <taxon>Pseudomonadati</taxon>
        <taxon>Bacteroidota</taxon>
        <taxon>Bacteroidia</taxon>
        <taxon>Bacteroidales</taxon>
        <taxon>Dysgonomonadaceae</taxon>
        <taxon>Dysgonomonas</taxon>
        <taxon>environmental samples</taxon>
    </lineage>
</organism>
<dbReference type="GO" id="GO:0071949">
    <property type="term" value="F:FAD binding"/>
    <property type="evidence" value="ECO:0007669"/>
    <property type="project" value="InterPro"/>
</dbReference>
<dbReference type="InterPro" id="IPR016164">
    <property type="entry name" value="FAD-linked_Oxase-like_C"/>
</dbReference>
<evidence type="ECO:0000256" key="5">
    <source>
        <dbReference type="ARBA" id="ARBA00022946"/>
    </source>
</evidence>
<dbReference type="InterPro" id="IPR016169">
    <property type="entry name" value="FAD-bd_PCMH_sub2"/>
</dbReference>
<evidence type="ECO:0000259" key="8">
    <source>
        <dbReference type="PROSITE" id="PS51379"/>
    </source>
</evidence>
<dbReference type="InterPro" id="IPR016171">
    <property type="entry name" value="Vanillyl_alc_oxidase_C-sub2"/>
</dbReference>
<evidence type="ECO:0000259" key="9">
    <source>
        <dbReference type="PROSITE" id="PS51387"/>
    </source>
</evidence>
<evidence type="ECO:0000256" key="2">
    <source>
        <dbReference type="ARBA" id="ARBA00008000"/>
    </source>
</evidence>
<dbReference type="SUPFAM" id="SSF46548">
    <property type="entry name" value="alpha-helical ferredoxin"/>
    <property type="match status" value="1"/>
</dbReference>
<dbReference type="SUPFAM" id="SSF55103">
    <property type="entry name" value="FAD-linked oxidases, C-terminal domain"/>
    <property type="match status" value="1"/>
</dbReference>
<protein>
    <recommendedName>
        <fullName evidence="7">D-lactate dehydrogenase (cytochrome)</fullName>
        <ecNumber evidence="7">1.1.2.4</ecNumber>
    </recommendedName>
</protein>
<dbReference type="GO" id="GO:0004458">
    <property type="term" value="F:D-lactate dehydrogenase (cytochrome) activity"/>
    <property type="evidence" value="ECO:0007669"/>
    <property type="project" value="UniProtKB-EC"/>
</dbReference>
<dbReference type="Pfam" id="PF01565">
    <property type="entry name" value="FAD_binding_4"/>
    <property type="match status" value="1"/>
</dbReference>
<dbReference type="EMBL" id="FLUL01000001">
    <property type="protein sequence ID" value="SBW00523.1"/>
    <property type="molecule type" value="Genomic_DNA"/>
</dbReference>
<dbReference type="GO" id="GO:1903457">
    <property type="term" value="P:lactate catabolic process"/>
    <property type="evidence" value="ECO:0007669"/>
    <property type="project" value="TreeGrafter"/>
</dbReference>
<dbReference type="InterPro" id="IPR016167">
    <property type="entry name" value="FAD-bd_PCMH_sub1"/>
</dbReference>
<keyword evidence="3" id="KW-0285">Flavoprotein</keyword>
<dbReference type="Pfam" id="PF02913">
    <property type="entry name" value="FAD-oxidase_C"/>
    <property type="match status" value="1"/>
</dbReference>
<evidence type="ECO:0000313" key="10">
    <source>
        <dbReference type="EMBL" id="SBW00523.1"/>
    </source>
</evidence>
<proteinExistence type="inferred from homology"/>
<accession>A0A212JM56</accession>
<dbReference type="EC" id="1.1.2.4" evidence="7"/>
<evidence type="ECO:0000256" key="4">
    <source>
        <dbReference type="ARBA" id="ARBA00022827"/>
    </source>
</evidence>
<dbReference type="GO" id="GO:0008720">
    <property type="term" value="F:D-lactate dehydrogenase (NAD+) activity"/>
    <property type="evidence" value="ECO:0007669"/>
    <property type="project" value="TreeGrafter"/>
</dbReference>
<keyword evidence="5" id="KW-0809">Transit peptide</keyword>
<dbReference type="PANTHER" id="PTHR11748:SF111">
    <property type="entry name" value="D-LACTATE DEHYDROGENASE, MITOCHONDRIAL-RELATED"/>
    <property type="match status" value="1"/>
</dbReference>
<comment type="cofactor">
    <cofactor evidence="1">
        <name>FAD</name>
        <dbReference type="ChEBI" id="CHEBI:57692"/>
    </cofactor>
</comment>
<dbReference type="GO" id="GO:0051536">
    <property type="term" value="F:iron-sulfur cluster binding"/>
    <property type="evidence" value="ECO:0007669"/>
    <property type="project" value="InterPro"/>
</dbReference>
<evidence type="ECO:0000256" key="7">
    <source>
        <dbReference type="ARBA" id="ARBA00038897"/>
    </source>
</evidence>
<evidence type="ECO:0000256" key="1">
    <source>
        <dbReference type="ARBA" id="ARBA00001974"/>
    </source>
</evidence>
<name>A0A212JM56_9BACT</name>
<dbReference type="InterPro" id="IPR006094">
    <property type="entry name" value="Oxid_FAD_bind_N"/>
</dbReference>
<dbReference type="InterPro" id="IPR036318">
    <property type="entry name" value="FAD-bd_PCMH-like_sf"/>
</dbReference>
<dbReference type="PROSITE" id="PS51387">
    <property type="entry name" value="FAD_PCMH"/>
    <property type="match status" value="1"/>
</dbReference>
<evidence type="ECO:0000256" key="3">
    <source>
        <dbReference type="ARBA" id="ARBA00022630"/>
    </source>
</evidence>
<reference evidence="10" key="1">
    <citation type="submission" date="2016-04" db="EMBL/GenBank/DDBJ databases">
        <authorList>
            <person name="Evans L.H."/>
            <person name="Alamgir A."/>
            <person name="Owens N."/>
            <person name="Weber N.D."/>
            <person name="Virtaneva K."/>
            <person name="Barbian K."/>
            <person name="Babar A."/>
            <person name="Rosenke K."/>
        </authorList>
    </citation>
    <scope>NUCLEOTIDE SEQUENCE</scope>
    <source>
        <strain evidence="10">86-2</strain>
    </source>
</reference>
<dbReference type="InterPro" id="IPR017896">
    <property type="entry name" value="4Fe4S_Fe-S-bd"/>
</dbReference>
<dbReference type="Gene3D" id="1.10.45.10">
    <property type="entry name" value="Vanillyl-alcohol Oxidase, Chain A, domain 4"/>
    <property type="match status" value="1"/>
</dbReference>
<dbReference type="PANTHER" id="PTHR11748">
    <property type="entry name" value="D-LACTATE DEHYDROGENASE"/>
    <property type="match status" value="1"/>
</dbReference>
<keyword evidence="4" id="KW-0274">FAD</keyword>
<evidence type="ECO:0000256" key="6">
    <source>
        <dbReference type="ARBA" id="ARBA00023002"/>
    </source>
</evidence>
<dbReference type="PROSITE" id="PS51379">
    <property type="entry name" value="4FE4S_FER_2"/>
    <property type="match status" value="1"/>
</dbReference>
<dbReference type="Gene3D" id="3.30.465.10">
    <property type="match status" value="1"/>
</dbReference>
<comment type="similarity">
    <text evidence="2">Belongs to the FAD-binding oxidoreductase/transferase type 4 family.</text>
</comment>
<dbReference type="InterPro" id="IPR009051">
    <property type="entry name" value="Helical_ferredxn"/>
</dbReference>
<dbReference type="RefSeq" id="WP_296949357.1">
    <property type="nucleotide sequence ID" value="NZ_LT599021.1"/>
</dbReference>
<dbReference type="SUPFAM" id="SSF56176">
    <property type="entry name" value="FAD-binding/transporter-associated domain-like"/>
    <property type="match status" value="1"/>
</dbReference>
<dbReference type="InterPro" id="IPR004113">
    <property type="entry name" value="FAD-bd_oxidored_4_C"/>
</dbReference>
<feature type="domain" description="FAD-binding PCMH-type" evidence="9">
    <location>
        <begin position="39"/>
        <end position="268"/>
    </location>
</feature>
<dbReference type="InterPro" id="IPR004017">
    <property type="entry name" value="Cys_rich_dom"/>
</dbReference>
<dbReference type="Gene3D" id="1.10.1060.10">
    <property type="entry name" value="Alpha-helical ferredoxin"/>
    <property type="match status" value="1"/>
</dbReference>
<dbReference type="AlphaFoldDB" id="A0A212JM56"/>
<gene>
    <name evidence="10" type="ORF">KL86DYS2_11868</name>
</gene>
<dbReference type="Gene3D" id="3.30.70.2740">
    <property type="match status" value="1"/>
</dbReference>
<dbReference type="InterPro" id="IPR016166">
    <property type="entry name" value="FAD-bd_PCMH"/>
</dbReference>
<dbReference type="Pfam" id="PF13183">
    <property type="entry name" value="Fer4_8"/>
    <property type="match status" value="1"/>
</dbReference>
<keyword evidence="6" id="KW-0560">Oxidoreductase</keyword>
<sequence>MLPDNYQQLKKELSKTIPSKRIITNPLQLLAYGTDASFYRLIPKIVVQVHTEEEAVEVIRQTGKLNIPVTYRAAGTSLSGQAITDSVLMVATHEWRKYTILDDEALKIKLQPGITGARANIHLQPFGRKIGPDPASINAAMIGGIAANNASGMCCGTDQNSYKTIADIRIVLYDGTILDTSDEKSKLDFTEKHPEIIREIEKLRDKIKADNTLTERIKQKYKIKNTTGYSINALVDYEDAFDIIKHLMIGSEGTLAFTSDITYHTVVDEKHKACTLMIFETIEKACEVVPMLKKTPVSAVELLDRDSIRSIEDDPEAPSYFRTLPETACLLLVEIQANEQLEMNEKEAIIRKAIEPYPTIQPYKFTSDPKEYNFNWKARKGLLSSIGGLRKTGTTCLIEDVAFPIDRLGDACVALKDLFKRLGYADAVLYGHALDGNFHIVFSQDFNSTSEVQKYADMMDELADIVVNKFDGSLKAEHGTGRNMAPFVEKEWGEAAYKIMLKIKDIFDPHKLINPGVIINENPKIHLENLKPLPAANEIIDKCMECGFCEPNCVAEGLTLSPRQRIVIAREISRLKALDEDPSRLKQMLNDAKYYSDETCATDGLCGLVCPVKIDTGKFIKHVRHEEASDTAKKVASYIGNRMAGTTSAARGGLNFVHFVHSILGDTLMGGIASTMRTLSLKTIPKWNKDMPQGASKIKDMVINEGQVDKVVYFPSCINRSMGKSNGYEKGDVELTKKTQELLQRAGFTIIYPEGINSLCCGMAFSSKGLKEEGARKSKELEKALLKASENGKYPILFDMSPCFYTFHEAYENKDLKIYDPIEFMLDFVMPKLEIKHPRNIVTVFPVCSVKKIGMEQKLLQLAKLCSKEVAFVDTNCCGFAGDRGFTYPELNAHGQRHLNEQIPAGCKDGYSTSRTCEIGMSEYSDINFKSIFYLIDEVTK</sequence>